<accession>A0A4S1W5Y7</accession>
<comment type="caution">
    <text evidence="1">The sequence shown here is derived from an EMBL/GenBank/DDBJ whole genome shotgun (WGS) entry which is preliminary data.</text>
</comment>
<gene>
    <name evidence="1" type="ORF">E5A74_18735</name>
</gene>
<organism evidence="1 2">
    <name type="scientific">Sphingomonas naasensis</name>
    <dbReference type="NCBI Taxonomy" id="1344951"/>
    <lineage>
        <taxon>Bacteria</taxon>
        <taxon>Pseudomonadati</taxon>
        <taxon>Pseudomonadota</taxon>
        <taxon>Alphaproteobacteria</taxon>
        <taxon>Sphingomonadales</taxon>
        <taxon>Sphingomonadaceae</taxon>
        <taxon>Sphingomonas</taxon>
    </lineage>
</organism>
<evidence type="ECO:0000313" key="2">
    <source>
        <dbReference type="Proteomes" id="UP000309848"/>
    </source>
</evidence>
<keyword evidence="2" id="KW-1185">Reference proteome</keyword>
<dbReference type="RefSeq" id="WP_135987168.1">
    <property type="nucleotide sequence ID" value="NZ_JAASQM010000003.1"/>
</dbReference>
<protein>
    <submittedName>
        <fullName evidence="1">Uncharacterized protein</fullName>
    </submittedName>
</protein>
<sequence length="112" mass="11936">MSDDPFVTVAIAYSQPQALVLLSLFAWHDIPAYARNLQHARTDCPVTLALGGIPIRVLSDCAGAARALLVEAAEREDERPAPAPLAWRIVKTLALGMVGATPPPRIAASIVR</sequence>
<name>A0A4S1W5Y7_9SPHN</name>
<dbReference type="EMBL" id="SRXU01000010">
    <property type="protein sequence ID" value="TGX38264.1"/>
    <property type="molecule type" value="Genomic_DNA"/>
</dbReference>
<proteinExistence type="predicted"/>
<evidence type="ECO:0000313" key="1">
    <source>
        <dbReference type="EMBL" id="TGX38264.1"/>
    </source>
</evidence>
<reference evidence="1 2" key="1">
    <citation type="submission" date="2019-04" db="EMBL/GenBank/DDBJ databases">
        <title>Sphingomonas psychrotolerans sp. nov., isolated from soil in the Tianshan Mountains, Xinjiang, China.</title>
        <authorList>
            <person name="Luo Y."/>
            <person name="Sheng H."/>
        </authorList>
    </citation>
    <scope>NUCLEOTIDE SEQUENCE [LARGE SCALE GENOMIC DNA]</scope>
    <source>
        <strain evidence="1 2">KIS18-15</strain>
    </source>
</reference>
<dbReference type="Proteomes" id="UP000309848">
    <property type="component" value="Unassembled WGS sequence"/>
</dbReference>
<dbReference type="AlphaFoldDB" id="A0A4S1W5Y7"/>